<name>A0A9D2GRR0_9BACT</name>
<evidence type="ECO:0000256" key="3">
    <source>
        <dbReference type="ARBA" id="ARBA00022519"/>
    </source>
</evidence>
<dbReference type="PANTHER" id="PTHR30606">
    <property type="entry name" value="LIPID A BIOSYNTHESIS LAUROYL ACYLTRANSFERASE"/>
    <property type="match status" value="1"/>
</dbReference>
<dbReference type="GO" id="GO:0009247">
    <property type="term" value="P:glycolipid biosynthetic process"/>
    <property type="evidence" value="ECO:0007669"/>
    <property type="project" value="UniProtKB-ARBA"/>
</dbReference>
<comment type="subcellular location">
    <subcellularLocation>
        <location evidence="1">Cell inner membrane</location>
    </subcellularLocation>
</comment>
<dbReference type="InterPro" id="IPR004960">
    <property type="entry name" value="LipA_acyltrans"/>
</dbReference>
<evidence type="ECO:0000256" key="6">
    <source>
        <dbReference type="ARBA" id="ARBA00023315"/>
    </source>
</evidence>
<dbReference type="GO" id="GO:0016746">
    <property type="term" value="F:acyltransferase activity"/>
    <property type="evidence" value="ECO:0007669"/>
    <property type="project" value="UniProtKB-KW"/>
</dbReference>
<proteinExistence type="predicted"/>
<dbReference type="Pfam" id="PF03279">
    <property type="entry name" value="Lip_A_acyltrans"/>
    <property type="match status" value="1"/>
</dbReference>
<accession>A0A9D2GRR0</accession>
<dbReference type="EMBL" id="DXAW01000135">
    <property type="protein sequence ID" value="HIZ86401.1"/>
    <property type="molecule type" value="Genomic_DNA"/>
</dbReference>
<reference evidence="7" key="1">
    <citation type="journal article" date="2021" name="PeerJ">
        <title>Extensive microbial diversity within the chicken gut microbiome revealed by metagenomics and culture.</title>
        <authorList>
            <person name="Gilroy R."/>
            <person name="Ravi A."/>
            <person name="Getino M."/>
            <person name="Pursley I."/>
            <person name="Horton D.L."/>
            <person name="Alikhan N.F."/>
            <person name="Baker D."/>
            <person name="Gharbi K."/>
            <person name="Hall N."/>
            <person name="Watson M."/>
            <person name="Adriaenssens E.M."/>
            <person name="Foster-Nyarko E."/>
            <person name="Jarju S."/>
            <person name="Secka A."/>
            <person name="Antonio M."/>
            <person name="Oren A."/>
            <person name="Chaudhuri R.R."/>
            <person name="La Ragione R."/>
            <person name="Hildebrand F."/>
            <person name="Pallen M.J."/>
        </authorList>
    </citation>
    <scope>NUCLEOTIDE SEQUENCE</scope>
    <source>
        <strain evidence="7">Gambia16-554</strain>
    </source>
</reference>
<evidence type="ECO:0000256" key="4">
    <source>
        <dbReference type="ARBA" id="ARBA00022679"/>
    </source>
</evidence>
<gene>
    <name evidence="7" type="ORF">IAC04_07915</name>
</gene>
<protein>
    <submittedName>
        <fullName evidence="7">Lysophospholipid acyltransferase family protein</fullName>
    </submittedName>
</protein>
<dbReference type="CDD" id="cd07984">
    <property type="entry name" value="LPLAT_LABLAT-like"/>
    <property type="match status" value="1"/>
</dbReference>
<dbReference type="Proteomes" id="UP000824115">
    <property type="component" value="Unassembled WGS sequence"/>
</dbReference>
<evidence type="ECO:0000313" key="8">
    <source>
        <dbReference type="Proteomes" id="UP000824115"/>
    </source>
</evidence>
<organism evidence="7 8">
    <name type="scientific">Candidatus Coprenecus stercoravium</name>
    <dbReference type="NCBI Taxonomy" id="2840735"/>
    <lineage>
        <taxon>Bacteria</taxon>
        <taxon>Pseudomonadati</taxon>
        <taxon>Bacteroidota</taxon>
        <taxon>Bacteroidia</taxon>
        <taxon>Bacteroidales</taxon>
        <taxon>Rikenellaceae</taxon>
        <taxon>Rikenellaceae incertae sedis</taxon>
        <taxon>Candidatus Coprenecus</taxon>
    </lineage>
</organism>
<reference evidence="7" key="2">
    <citation type="submission" date="2021-04" db="EMBL/GenBank/DDBJ databases">
        <authorList>
            <person name="Gilroy R."/>
        </authorList>
    </citation>
    <scope>NUCLEOTIDE SEQUENCE</scope>
    <source>
        <strain evidence="7">Gambia16-554</strain>
    </source>
</reference>
<evidence type="ECO:0000313" key="7">
    <source>
        <dbReference type="EMBL" id="HIZ86401.1"/>
    </source>
</evidence>
<keyword evidence="5" id="KW-0472">Membrane</keyword>
<evidence type="ECO:0000256" key="2">
    <source>
        <dbReference type="ARBA" id="ARBA00022475"/>
    </source>
</evidence>
<sequence>MYRIVTFLISLLSRLPLGFHYFLSGITAWFMRHVIHYRYTTVVSNIARSFPELSYKEIDEVVNSFYSNLADVMAESIWALTASTETIGRQVRISGQEALNKAMSLNRNAIIMVGHLGNWEIFTGLPDLRTSYGIELDNKNFVYVYKKPRSRTAEKVISRLRTKHGSCSIIEAHNIARHIIKHRDGKEAFFFICDQNPSRGTSGITVDFLHQKTYMIEGPESIAAKMGMPVLYCGLIRHGRRDNEAHFELITENAAGCPAGYVTGKFAALLEQDIYRHKGTWLWSHKRWKKRMS</sequence>
<dbReference type="PANTHER" id="PTHR30606:SF10">
    <property type="entry name" value="PHOSPHATIDYLINOSITOL MANNOSIDE ACYLTRANSFERASE"/>
    <property type="match status" value="1"/>
</dbReference>
<keyword evidence="3" id="KW-0997">Cell inner membrane</keyword>
<keyword evidence="2" id="KW-1003">Cell membrane</keyword>
<comment type="caution">
    <text evidence="7">The sequence shown here is derived from an EMBL/GenBank/DDBJ whole genome shotgun (WGS) entry which is preliminary data.</text>
</comment>
<dbReference type="GO" id="GO:0005886">
    <property type="term" value="C:plasma membrane"/>
    <property type="evidence" value="ECO:0007669"/>
    <property type="project" value="UniProtKB-SubCell"/>
</dbReference>
<evidence type="ECO:0000256" key="1">
    <source>
        <dbReference type="ARBA" id="ARBA00004533"/>
    </source>
</evidence>
<keyword evidence="6 7" id="KW-0012">Acyltransferase</keyword>
<evidence type="ECO:0000256" key="5">
    <source>
        <dbReference type="ARBA" id="ARBA00023136"/>
    </source>
</evidence>
<dbReference type="AlphaFoldDB" id="A0A9D2GRR0"/>
<keyword evidence="4" id="KW-0808">Transferase</keyword>